<keyword evidence="2" id="KW-0472">Membrane</keyword>
<name>A0A7W6E3X6_9RHOB</name>
<reference evidence="4 5" key="1">
    <citation type="submission" date="2020-08" db="EMBL/GenBank/DDBJ databases">
        <title>Genomic Encyclopedia of Type Strains, Phase IV (KMG-IV): sequencing the most valuable type-strain genomes for metagenomic binning, comparative biology and taxonomic classification.</title>
        <authorList>
            <person name="Goeker M."/>
        </authorList>
    </citation>
    <scope>NUCLEOTIDE SEQUENCE [LARGE SCALE GENOMIC DNA]</scope>
    <source>
        <strain evidence="4 5">DSM 102234</strain>
    </source>
</reference>
<evidence type="ECO:0000313" key="4">
    <source>
        <dbReference type="EMBL" id="MBB3994311.1"/>
    </source>
</evidence>
<keyword evidence="5" id="KW-1185">Reference proteome</keyword>
<feature type="signal peptide" evidence="3">
    <location>
        <begin position="1"/>
        <end position="29"/>
    </location>
</feature>
<accession>A0A7W6E3X6</accession>
<organism evidence="4 5">
    <name type="scientific">Sulfitobacter undariae</name>
    <dbReference type="NCBI Taxonomy" id="1563671"/>
    <lineage>
        <taxon>Bacteria</taxon>
        <taxon>Pseudomonadati</taxon>
        <taxon>Pseudomonadota</taxon>
        <taxon>Alphaproteobacteria</taxon>
        <taxon>Rhodobacterales</taxon>
        <taxon>Roseobacteraceae</taxon>
        <taxon>Sulfitobacter</taxon>
    </lineage>
</organism>
<feature type="compositionally biased region" description="Basic residues" evidence="1">
    <location>
        <begin position="86"/>
        <end position="99"/>
    </location>
</feature>
<dbReference type="RefSeq" id="WP_184565229.1">
    <property type="nucleotide sequence ID" value="NZ_JACIEI010000005.1"/>
</dbReference>
<sequence>MRFTLPSRLVGTFTAAVIALTSFSAPAFADDRRTQRTVAALLGLAVAGAIIYDQKKDKRDERKVKRQPVRKQVIIKPARRPAVVQRQHRGASTHQRVQRPQRIVRNGQQVHRRNGPQVQRYRQVQPKPLPRRVHRN</sequence>
<keyword evidence="2" id="KW-0812">Transmembrane</keyword>
<proteinExistence type="predicted"/>
<dbReference type="Proteomes" id="UP000530268">
    <property type="component" value="Unassembled WGS sequence"/>
</dbReference>
<keyword evidence="3" id="KW-0732">Signal</keyword>
<evidence type="ECO:0000256" key="3">
    <source>
        <dbReference type="SAM" id="SignalP"/>
    </source>
</evidence>
<dbReference type="AlphaFoldDB" id="A0A7W6E3X6"/>
<keyword evidence="2" id="KW-1133">Transmembrane helix</keyword>
<gene>
    <name evidence="4" type="ORF">GGR95_001956</name>
</gene>
<protein>
    <submittedName>
        <fullName evidence="4">Uncharacterized protein</fullName>
    </submittedName>
</protein>
<feature type="transmembrane region" description="Helical" evidence="2">
    <location>
        <begin position="34"/>
        <end position="52"/>
    </location>
</feature>
<evidence type="ECO:0000256" key="1">
    <source>
        <dbReference type="SAM" id="MobiDB-lite"/>
    </source>
</evidence>
<feature type="region of interest" description="Disordered" evidence="1">
    <location>
        <begin position="78"/>
        <end position="136"/>
    </location>
</feature>
<feature type="chain" id="PRO_5031095624" evidence="3">
    <location>
        <begin position="30"/>
        <end position="136"/>
    </location>
</feature>
<comment type="caution">
    <text evidence="4">The sequence shown here is derived from an EMBL/GenBank/DDBJ whole genome shotgun (WGS) entry which is preliminary data.</text>
</comment>
<evidence type="ECO:0000313" key="5">
    <source>
        <dbReference type="Proteomes" id="UP000530268"/>
    </source>
</evidence>
<dbReference type="EMBL" id="JACIEI010000005">
    <property type="protein sequence ID" value="MBB3994311.1"/>
    <property type="molecule type" value="Genomic_DNA"/>
</dbReference>
<evidence type="ECO:0000256" key="2">
    <source>
        <dbReference type="SAM" id="Phobius"/>
    </source>
</evidence>